<dbReference type="InterPro" id="IPR052155">
    <property type="entry name" value="Biofilm_reg_signaling"/>
</dbReference>
<keyword evidence="1" id="KW-0812">Transmembrane</keyword>
<dbReference type="InterPro" id="IPR029787">
    <property type="entry name" value="Nucleotide_cyclase"/>
</dbReference>
<keyword evidence="1" id="KW-0472">Membrane</keyword>
<dbReference type="HOGENOM" id="CLU_738999_0_0_9"/>
<dbReference type="AlphaFoldDB" id="B7AW51"/>
<gene>
    <name evidence="3" type="ORF">BACPEC_02951</name>
</gene>
<dbReference type="CDD" id="cd01949">
    <property type="entry name" value="GGDEF"/>
    <property type="match status" value="1"/>
</dbReference>
<dbReference type="PANTHER" id="PTHR44757">
    <property type="entry name" value="DIGUANYLATE CYCLASE DGCP"/>
    <property type="match status" value="1"/>
</dbReference>
<dbReference type="SMART" id="SM00267">
    <property type="entry name" value="GGDEF"/>
    <property type="match status" value="1"/>
</dbReference>
<organism evidence="3 4">
    <name type="scientific">[Bacteroides] pectinophilus ATCC 43243</name>
    <dbReference type="NCBI Taxonomy" id="483218"/>
    <lineage>
        <taxon>Bacteria</taxon>
        <taxon>Bacillati</taxon>
        <taxon>Bacillota</taxon>
        <taxon>Clostridia</taxon>
        <taxon>Eubacteriales</taxon>
    </lineage>
</organism>
<evidence type="ECO:0000259" key="2">
    <source>
        <dbReference type="PROSITE" id="PS50887"/>
    </source>
</evidence>
<evidence type="ECO:0000313" key="3">
    <source>
        <dbReference type="EMBL" id="EEC56442.1"/>
    </source>
</evidence>
<feature type="transmembrane region" description="Helical" evidence="1">
    <location>
        <begin position="84"/>
        <end position="111"/>
    </location>
</feature>
<evidence type="ECO:0000313" key="4">
    <source>
        <dbReference type="Proteomes" id="UP000003136"/>
    </source>
</evidence>
<reference evidence="3 4" key="1">
    <citation type="submission" date="2008-11" db="EMBL/GenBank/DDBJ databases">
        <title>Draft genome sequence of Bacteroides pectinophilus (ATCC 43243).</title>
        <authorList>
            <person name="Sudarsanam P."/>
            <person name="Ley R."/>
            <person name="Guruge J."/>
            <person name="Turnbaugh P.J."/>
            <person name="Mahowald M."/>
            <person name="Liep D."/>
            <person name="Gordon J."/>
        </authorList>
    </citation>
    <scope>NUCLEOTIDE SEQUENCE [LARGE SCALE GENOMIC DNA]</scope>
    <source>
        <strain evidence="3 4">ATCC 43243</strain>
    </source>
</reference>
<evidence type="ECO:0000256" key="1">
    <source>
        <dbReference type="SAM" id="Phobius"/>
    </source>
</evidence>
<feature type="transmembrane region" description="Helical" evidence="1">
    <location>
        <begin position="27"/>
        <end position="46"/>
    </location>
</feature>
<feature type="transmembrane region" description="Helical" evidence="1">
    <location>
        <begin position="182"/>
        <end position="203"/>
    </location>
</feature>
<proteinExistence type="predicted"/>
<dbReference type="InterPro" id="IPR043128">
    <property type="entry name" value="Rev_trsase/Diguanyl_cyclase"/>
</dbReference>
<accession>B7AW51</accession>
<dbReference type="Proteomes" id="UP000003136">
    <property type="component" value="Unassembled WGS sequence"/>
</dbReference>
<name>B7AW51_9FIRM</name>
<dbReference type="NCBIfam" id="TIGR00254">
    <property type="entry name" value="GGDEF"/>
    <property type="match status" value="1"/>
</dbReference>
<dbReference type="EMBL" id="ABVQ01000037">
    <property type="protein sequence ID" value="EEC56442.1"/>
    <property type="molecule type" value="Genomic_DNA"/>
</dbReference>
<dbReference type="InterPro" id="IPR000160">
    <property type="entry name" value="GGDEF_dom"/>
</dbReference>
<dbReference type="SUPFAM" id="SSF55073">
    <property type="entry name" value="Nucleotide cyclase"/>
    <property type="match status" value="1"/>
</dbReference>
<dbReference type="Pfam" id="PF00990">
    <property type="entry name" value="GGDEF"/>
    <property type="match status" value="1"/>
</dbReference>
<keyword evidence="4" id="KW-1185">Reference proteome</keyword>
<dbReference type="Gene3D" id="3.30.70.270">
    <property type="match status" value="1"/>
</dbReference>
<keyword evidence="1" id="KW-1133">Transmembrane helix</keyword>
<dbReference type="PANTHER" id="PTHR44757:SF2">
    <property type="entry name" value="BIOFILM ARCHITECTURE MAINTENANCE PROTEIN MBAA"/>
    <property type="match status" value="1"/>
</dbReference>
<dbReference type="PROSITE" id="PS50887">
    <property type="entry name" value="GGDEF"/>
    <property type="match status" value="1"/>
</dbReference>
<protein>
    <recommendedName>
        <fullName evidence="2">GGDEF domain-containing protein</fullName>
    </recommendedName>
</protein>
<feature type="transmembrane region" description="Helical" evidence="1">
    <location>
        <begin position="123"/>
        <end position="147"/>
    </location>
</feature>
<feature type="transmembrane region" description="Helical" evidence="1">
    <location>
        <begin position="52"/>
        <end position="72"/>
    </location>
</feature>
<comment type="caution">
    <text evidence="3">The sequence shown here is derived from an EMBL/GenBank/DDBJ whole genome shotgun (WGS) entry which is preliminary data.</text>
</comment>
<dbReference type="eggNOG" id="COG2199">
    <property type="taxonomic scope" value="Bacteria"/>
</dbReference>
<reference evidence="3 4" key="2">
    <citation type="submission" date="2008-11" db="EMBL/GenBank/DDBJ databases">
        <authorList>
            <person name="Fulton L."/>
            <person name="Clifton S."/>
            <person name="Fulton B."/>
            <person name="Xu J."/>
            <person name="Minx P."/>
            <person name="Pepin K.H."/>
            <person name="Johnson M."/>
            <person name="Bhonagiri V."/>
            <person name="Nash W.E."/>
            <person name="Mardis E.R."/>
            <person name="Wilson R.K."/>
        </authorList>
    </citation>
    <scope>NUCLEOTIDE SEQUENCE [LARGE SCALE GENOMIC DNA]</scope>
    <source>
        <strain evidence="3 4">ATCC 43243</strain>
    </source>
</reference>
<feature type="domain" description="GGDEF" evidence="2">
    <location>
        <begin position="250"/>
        <end position="374"/>
    </location>
</feature>
<sequence>MENYQEQCNSELRNQEIKSNMRTLTGFMWMMIAITLMWLLTLVRFFDVNAEVFSKAYIMSAILLIPIVYIYFRSDISKPWVKYFLIASICIISAIIASFLTFHVVLVYVFPLLLAVQYRERKVLWAALIMDITGVVISSLTGYYYGLCDLNLLFQSNHTLSWYLGIMNEGHIIIPFNENINFILLVYEALPRSFILFIFTIMLRYSVITSHEDAIRIADLTYHKDTDLRTKLFNKNKYEEMVKGYYPSVKRVAVIFWDINNLKKTNDSFGHAMGDALIETMALRLYEQSDSRKCTYRVGGDEFVMIIENPKPDEAEEVIQKVKTSLEQCRAAGGIYVSSAVGCEEGFGSDIELVIKAADKNMYDNKRSSREGRD</sequence>
<dbReference type="STRING" id="483218.BACPEC_02951"/>